<evidence type="ECO:0000256" key="1">
    <source>
        <dbReference type="ARBA" id="ARBA00000929"/>
    </source>
</evidence>
<evidence type="ECO:0000259" key="13">
    <source>
        <dbReference type="Pfam" id="PF05681"/>
    </source>
</evidence>
<dbReference type="PANTHER" id="PTHR30389">
    <property type="entry name" value="FUMARATE HYDRATASE-RELATED"/>
    <property type="match status" value="1"/>
</dbReference>
<dbReference type="Pfam" id="PF05683">
    <property type="entry name" value="Fumerase_C"/>
    <property type="match status" value="1"/>
</dbReference>
<dbReference type="InterPro" id="IPR051208">
    <property type="entry name" value="Class-I_Fumarase/Tartrate_DH"/>
</dbReference>
<dbReference type="EMBL" id="BAAAZN010000002">
    <property type="protein sequence ID" value="GAA3531111.1"/>
    <property type="molecule type" value="Genomic_DNA"/>
</dbReference>
<comment type="similarity">
    <text evidence="4 12">Belongs to the class-I fumarase family.</text>
</comment>
<dbReference type="Gene3D" id="3.20.130.10">
    <property type="entry name" value="Fe-S hydro-lyase, tartrate dehydratase beta-type, catalytic domain"/>
    <property type="match status" value="1"/>
</dbReference>
<evidence type="ECO:0000256" key="2">
    <source>
        <dbReference type="ARBA" id="ARBA00001966"/>
    </source>
</evidence>
<dbReference type="RefSeq" id="WP_344856264.1">
    <property type="nucleotide sequence ID" value="NZ_BAAAZN010000002.1"/>
</dbReference>
<keyword evidence="8 12" id="KW-0479">Metal-binding</keyword>
<keyword evidence="9 12" id="KW-0408">Iron</keyword>
<keyword evidence="7" id="KW-0816">Tricarboxylic acid cycle</keyword>
<dbReference type="InterPro" id="IPR020557">
    <property type="entry name" value="Fumarate_lyase_CS"/>
</dbReference>
<dbReference type="PROSITE" id="PS00163">
    <property type="entry name" value="FUMARATE_LYASES"/>
    <property type="match status" value="1"/>
</dbReference>
<dbReference type="Pfam" id="PF05681">
    <property type="entry name" value="Fumerase"/>
    <property type="match status" value="1"/>
</dbReference>
<dbReference type="EC" id="4.2.1.2" evidence="12"/>
<dbReference type="SUPFAM" id="SSF117457">
    <property type="entry name" value="FumA C-terminal domain-like"/>
    <property type="match status" value="1"/>
</dbReference>
<evidence type="ECO:0000256" key="11">
    <source>
        <dbReference type="ARBA" id="ARBA00023239"/>
    </source>
</evidence>
<evidence type="ECO:0000256" key="5">
    <source>
        <dbReference type="ARBA" id="ARBA00011738"/>
    </source>
</evidence>
<evidence type="ECO:0000256" key="10">
    <source>
        <dbReference type="ARBA" id="ARBA00023014"/>
    </source>
</evidence>
<evidence type="ECO:0000256" key="4">
    <source>
        <dbReference type="ARBA" id="ARBA00008876"/>
    </source>
</evidence>
<comment type="caution">
    <text evidence="15">The sequence shown here is derived from an EMBL/GenBank/DDBJ whole genome shotgun (WGS) entry which is preliminary data.</text>
</comment>
<comment type="cofactor">
    <cofactor evidence="2 12">
        <name>[4Fe-4S] cluster</name>
        <dbReference type="ChEBI" id="CHEBI:49883"/>
    </cofactor>
</comment>
<protein>
    <recommendedName>
        <fullName evidence="12">Fumarate hydratase class I</fullName>
        <ecNumber evidence="12">4.2.1.2</ecNumber>
    </recommendedName>
</protein>
<comment type="pathway">
    <text evidence="3">Carbohydrate metabolism; tricarboxylic acid cycle; (S)-malate from fumarate: step 1/1.</text>
</comment>
<keyword evidence="16" id="KW-1185">Reference proteome</keyword>
<evidence type="ECO:0000256" key="9">
    <source>
        <dbReference type="ARBA" id="ARBA00023004"/>
    </source>
</evidence>
<sequence length="553" mass="60179">MPSTTFQHTEVLPLGKDTTTEYRLVTADGVEVVEAAGRKFLKVTPEALTTLARTAITDIQHLLRTSHLAQLRSIVDDPEASGNDRFVAMDLLRNAAISAGGVLPMCQDTGTAIVIGKRTEGVLTGGDDERALSQGIFDAYQQLNLRYSQMAPLNFWEERNTGTNLPAQVELYHKDTGSADPSYEFLFMAKGGGSANKTFLYQETKAVLNPKRLARFLDEKLRGLGTAACPPYHLAIVVGGMSAEFNLKTAKLASARYLDDLPREGSELGHAFRDADLEQQVLEMTRQFGIGAQFGGKYFCHDVRVVRLPRHGASCPVGIAVSCSADRQAKAKITAEGVFIEQLEHDPARFLPEVTEDDLSDEVVGVDLNRPMDEIRAQLSQLPVKTRLSLSGPLVVARDIAHAKIAERLDAGEQMPQYLRDHPVYYAGPAKTPEGYASGSFGPTTAGRMDSYVAQFQAAGGSLVMLAKGNRSSQVTAACRAHGGFYLGSIGGPAARLAKDCIKQVDVLEYAELGMEAVWRIEVEDFPAFIVIDDKGNDFFAETSEPVLQISFR</sequence>
<dbReference type="NCBIfam" id="TIGR00723">
    <property type="entry name" value="ttdB_fumA_fumB"/>
    <property type="match status" value="1"/>
</dbReference>
<keyword evidence="6 12" id="KW-0004">4Fe-4S</keyword>
<reference evidence="16" key="1">
    <citation type="journal article" date="2019" name="Int. J. Syst. Evol. Microbiol.">
        <title>The Global Catalogue of Microorganisms (GCM) 10K type strain sequencing project: providing services to taxonomists for standard genome sequencing and annotation.</title>
        <authorList>
            <consortium name="The Broad Institute Genomics Platform"/>
            <consortium name="The Broad Institute Genome Sequencing Center for Infectious Disease"/>
            <person name="Wu L."/>
            <person name="Ma J."/>
        </authorList>
    </citation>
    <scope>NUCLEOTIDE SEQUENCE [LARGE SCALE GENOMIC DNA]</scope>
    <source>
        <strain evidence="16">JCM 16898</strain>
    </source>
</reference>
<proteinExistence type="inferred from homology"/>
<keyword evidence="10 12" id="KW-0411">Iron-sulfur</keyword>
<evidence type="ECO:0000256" key="6">
    <source>
        <dbReference type="ARBA" id="ARBA00022485"/>
    </source>
</evidence>
<evidence type="ECO:0000256" key="12">
    <source>
        <dbReference type="PIRNR" id="PIRNR001394"/>
    </source>
</evidence>
<dbReference type="InterPro" id="IPR036660">
    <property type="entry name" value="Fe-S_hydroAse_TtdB_cat_sf"/>
</dbReference>
<dbReference type="PIRSF" id="PIRSF001394">
    <property type="entry name" value="Fe_dep_fumar_hy"/>
    <property type="match status" value="1"/>
</dbReference>
<evidence type="ECO:0000256" key="8">
    <source>
        <dbReference type="ARBA" id="ARBA00022723"/>
    </source>
</evidence>
<comment type="catalytic activity">
    <reaction evidence="1 12">
        <text>(S)-malate = fumarate + H2O</text>
        <dbReference type="Rhea" id="RHEA:12460"/>
        <dbReference type="ChEBI" id="CHEBI:15377"/>
        <dbReference type="ChEBI" id="CHEBI:15589"/>
        <dbReference type="ChEBI" id="CHEBI:29806"/>
        <dbReference type="EC" id="4.2.1.2"/>
    </reaction>
</comment>
<dbReference type="InterPro" id="IPR011167">
    <property type="entry name" value="Fe_dep_fumarate_hydratase"/>
</dbReference>
<evidence type="ECO:0000256" key="3">
    <source>
        <dbReference type="ARBA" id="ARBA00004859"/>
    </source>
</evidence>
<accession>A0ABP6VA00</accession>
<dbReference type="Proteomes" id="UP001500689">
    <property type="component" value="Unassembled WGS sequence"/>
</dbReference>
<evidence type="ECO:0000313" key="16">
    <source>
        <dbReference type="Proteomes" id="UP001500689"/>
    </source>
</evidence>
<name>A0ABP6VA00_9PSEU</name>
<dbReference type="InterPro" id="IPR004646">
    <property type="entry name" value="Fe-S_hydro-lyase_TtdA-typ_cat"/>
</dbReference>
<feature type="domain" description="Fe-S hydro-lyase tartrate dehydratase beta-type catalytic" evidence="14">
    <location>
        <begin position="337"/>
        <end position="542"/>
    </location>
</feature>
<dbReference type="InterPro" id="IPR004647">
    <property type="entry name" value="Fe-S_hydro-lyase_TtdB-typ_cat"/>
</dbReference>
<evidence type="ECO:0000256" key="7">
    <source>
        <dbReference type="ARBA" id="ARBA00022532"/>
    </source>
</evidence>
<gene>
    <name evidence="15" type="ORF">GCM10022222_12700</name>
</gene>
<feature type="domain" description="Fe-S hydro-lyase tartrate dehydratase alpha-type catalytic" evidence="13">
    <location>
        <begin position="51"/>
        <end position="331"/>
    </location>
</feature>
<dbReference type="PANTHER" id="PTHR30389:SF0">
    <property type="entry name" value="FUMARATE HYDRATASE CLASS I, AEROBIC"/>
    <property type="match status" value="1"/>
</dbReference>
<keyword evidence="11 12" id="KW-0456">Lyase</keyword>
<organism evidence="15 16">
    <name type="scientific">Amycolatopsis ultiminotia</name>
    <dbReference type="NCBI Taxonomy" id="543629"/>
    <lineage>
        <taxon>Bacteria</taxon>
        <taxon>Bacillati</taxon>
        <taxon>Actinomycetota</taxon>
        <taxon>Actinomycetes</taxon>
        <taxon>Pseudonocardiales</taxon>
        <taxon>Pseudonocardiaceae</taxon>
        <taxon>Amycolatopsis</taxon>
    </lineage>
</organism>
<comment type="function">
    <text evidence="12">Catalyzes the reversible hydration of fumarate to (S)-malate.</text>
</comment>
<comment type="subunit">
    <text evidence="5 12">Homodimer.</text>
</comment>
<evidence type="ECO:0000259" key="14">
    <source>
        <dbReference type="Pfam" id="PF05683"/>
    </source>
</evidence>
<evidence type="ECO:0000313" key="15">
    <source>
        <dbReference type="EMBL" id="GAA3531111.1"/>
    </source>
</evidence>